<dbReference type="PROSITE" id="PS51294">
    <property type="entry name" value="HTH_MYB"/>
    <property type="match status" value="3"/>
</dbReference>
<dbReference type="SUPFAM" id="SSF46689">
    <property type="entry name" value="Homeodomain-like"/>
    <property type="match status" value="2"/>
</dbReference>
<name>A0ABS2YFJ1_POLSP</name>
<evidence type="ECO:0000313" key="4">
    <source>
        <dbReference type="Proteomes" id="UP001166093"/>
    </source>
</evidence>
<evidence type="ECO:0000259" key="2">
    <source>
        <dbReference type="PROSITE" id="PS51294"/>
    </source>
</evidence>
<feature type="domain" description="HTH myb-type" evidence="2">
    <location>
        <begin position="129"/>
        <end position="165"/>
    </location>
</feature>
<protein>
    <submittedName>
        <fullName evidence="3">MYBA protein</fullName>
    </submittedName>
</protein>
<dbReference type="SMART" id="SM00717">
    <property type="entry name" value="SANT"/>
    <property type="match status" value="2"/>
</dbReference>
<dbReference type="PROSITE" id="PS50090">
    <property type="entry name" value="MYB_LIKE"/>
    <property type="match status" value="2"/>
</dbReference>
<feature type="domain" description="Myb-like" evidence="1">
    <location>
        <begin position="202"/>
        <end position="239"/>
    </location>
</feature>
<dbReference type="EMBL" id="JAAWVQ010142095">
    <property type="protein sequence ID" value="MBN3284955.1"/>
    <property type="molecule type" value="Genomic_DNA"/>
</dbReference>
<feature type="non-terminal residue" evidence="3">
    <location>
        <position position="1"/>
    </location>
</feature>
<dbReference type="InterPro" id="IPR009057">
    <property type="entry name" value="Homeodomain-like_sf"/>
</dbReference>
<feature type="domain" description="HTH myb-type" evidence="2">
    <location>
        <begin position="166"/>
        <end position="205"/>
    </location>
</feature>
<dbReference type="Proteomes" id="UP001166093">
    <property type="component" value="Unassembled WGS sequence"/>
</dbReference>
<proteinExistence type="predicted"/>
<organism evidence="3 4">
    <name type="scientific">Polyodon spathula</name>
    <name type="common">North American paddlefish</name>
    <name type="synonym">Squalus spathula</name>
    <dbReference type="NCBI Taxonomy" id="7913"/>
    <lineage>
        <taxon>Eukaryota</taxon>
        <taxon>Metazoa</taxon>
        <taxon>Chordata</taxon>
        <taxon>Craniata</taxon>
        <taxon>Vertebrata</taxon>
        <taxon>Euteleostomi</taxon>
        <taxon>Actinopterygii</taxon>
        <taxon>Chondrostei</taxon>
        <taxon>Acipenseriformes</taxon>
        <taxon>Polyodontidae</taxon>
        <taxon>Polyodon</taxon>
    </lineage>
</organism>
<dbReference type="CDD" id="cd00167">
    <property type="entry name" value="SANT"/>
    <property type="match status" value="2"/>
</dbReference>
<keyword evidence="4" id="KW-1185">Reference proteome</keyword>
<dbReference type="PANTHER" id="PTHR45614:SF9">
    <property type="entry name" value="MYB-RELATED PROTEIN A"/>
    <property type="match status" value="1"/>
</dbReference>
<accession>A0ABS2YFJ1</accession>
<feature type="domain" description="HTH myb-type" evidence="2">
    <location>
        <begin position="206"/>
        <end position="239"/>
    </location>
</feature>
<evidence type="ECO:0000313" key="3">
    <source>
        <dbReference type="EMBL" id="MBN3284955.1"/>
    </source>
</evidence>
<dbReference type="Pfam" id="PF13921">
    <property type="entry name" value="Myb_DNA-bind_6"/>
    <property type="match status" value="1"/>
</dbReference>
<dbReference type="InterPro" id="IPR017930">
    <property type="entry name" value="Myb_dom"/>
</dbReference>
<dbReference type="Gene3D" id="1.10.10.60">
    <property type="entry name" value="Homeodomain-like"/>
    <property type="match status" value="3"/>
</dbReference>
<comment type="caution">
    <text evidence="3">The sequence shown here is derived from an EMBL/GenBank/DDBJ whole genome shotgun (WGS) entry which is preliminary data.</text>
</comment>
<dbReference type="InterPro" id="IPR001005">
    <property type="entry name" value="SANT/Myb"/>
</dbReference>
<dbReference type="InterPro" id="IPR050560">
    <property type="entry name" value="MYB_TF"/>
</dbReference>
<feature type="domain" description="Myb-like" evidence="1">
    <location>
        <begin position="129"/>
        <end position="201"/>
    </location>
</feature>
<reference evidence="3" key="1">
    <citation type="journal article" date="2021" name="Cell">
        <title>Tracing the genetic footprints of vertebrate landing in non-teleost ray-finned fishes.</title>
        <authorList>
            <person name="Bi X."/>
            <person name="Wang K."/>
            <person name="Yang L."/>
            <person name="Pan H."/>
            <person name="Jiang H."/>
            <person name="Wei Q."/>
            <person name="Fang M."/>
            <person name="Yu H."/>
            <person name="Zhu C."/>
            <person name="Cai Y."/>
            <person name="He Y."/>
            <person name="Gan X."/>
            <person name="Zeng H."/>
            <person name="Yu D."/>
            <person name="Zhu Y."/>
            <person name="Jiang H."/>
            <person name="Qiu Q."/>
            <person name="Yang H."/>
            <person name="Zhang Y.E."/>
            <person name="Wang W."/>
            <person name="Zhu M."/>
            <person name="He S."/>
            <person name="Zhang G."/>
        </authorList>
    </citation>
    <scope>NUCLEOTIDE SEQUENCE</scope>
    <source>
        <strain evidence="3">Pddl_001</strain>
    </source>
</reference>
<feature type="non-terminal residue" evidence="3">
    <location>
        <position position="262"/>
    </location>
</feature>
<gene>
    <name evidence="3" type="primary">Mybl1_1</name>
    <name evidence="3" type="ORF">GTO93_0005922</name>
</gene>
<dbReference type="PANTHER" id="PTHR45614">
    <property type="entry name" value="MYB PROTEIN-RELATED"/>
    <property type="match status" value="1"/>
</dbReference>
<evidence type="ECO:0000259" key="1">
    <source>
        <dbReference type="PROSITE" id="PS50090"/>
    </source>
</evidence>
<sequence length="262" mass="30341">MASVRSRSVPNYYVCPRLAARNPPIDLGNGVWSARPPKRAPANPSFYTLWIHSKAARPIVPEDNTDLEAPLQNHRRLRENLTLLINKTCSFSNIYLRLKNASPVDSEDVEDEGVLQDEDCKSAELKNNKRLLSKVKWSREEDEKLKRLVDQHGPEAWDLISNDLPVIELVYKYGPKRWSVIAKHLHGRIGKQCRERWHNHLNPEVKKSSWTEEEDRVIYEAHKRLGNRWAEIAKLLPGRGRASNPKFHNSPFLSQPWLPPMK</sequence>
<dbReference type="Pfam" id="PF00249">
    <property type="entry name" value="Myb_DNA-binding"/>
    <property type="match status" value="1"/>
</dbReference>